<organism evidence="2 3">
    <name type="scientific">Nephila pilipes</name>
    <name type="common">Giant wood spider</name>
    <name type="synonym">Nephila maculata</name>
    <dbReference type="NCBI Taxonomy" id="299642"/>
    <lineage>
        <taxon>Eukaryota</taxon>
        <taxon>Metazoa</taxon>
        <taxon>Ecdysozoa</taxon>
        <taxon>Arthropoda</taxon>
        <taxon>Chelicerata</taxon>
        <taxon>Arachnida</taxon>
        <taxon>Araneae</taxon>
        <taxon>Araneomorphae</taxon>
        <taxon>Entelegynae</taxon>
        <taxon>Araneoidea</taxon>
        <taxon>Nephilidae</taxon>
        <taxon>Nephila</taxon>
    </lineage>
</organism>
<protein>
    <submittedName>
        <fullName evidence="2">Uncharacterized protein</fullName>
    </submittedName>
</protein>
<gene>
    <name evidence="2" type="ORF">NPIL_468651</name>
</gene>
<name>A0A8X6UHC2_NEPPI</name>
<reference evidence="2" key="1">
    <citation type="submission" date="2020-08" db="EMBL/GenBank/DDBJ databases">
        <title>Multicomponent nature underlies the extraordinary mechanical properties of spider dragline silk.</title>
        <authorList>
            <person name="Kono N."/>
            <person name="Nakamura H."/>
            <person name="Mori M."/>
            <person name="Yoshida Y."/>
            <person name="Ohtoshi R."/>
            <person name="Malay A.D."/>
            <person name="Moran D.A.P."/>
            <person name="Tomita M."/>
            <person name="Numata K."/>
            <person name="Arakawa K."/>
        </authorList>
    </citation>
    <scope>NUCLEOTIDE SEQUENCE</scope>
</reference>
<comment type="caution">
    <text evidence="2">The sequence shown here is derived from an EMBL/GenBank/DDBJ whole genome shotgun (WGS) entry which is preliminary data.</text>
</comment>
<dbReference type="Proteomes" id="UP000887013">
    <property type="component" value="Unassembled WGS sequence"/>
</dbReference>
<accession>A0A8X6UHC2</accession>
<evidence type="ECO:0000313" key="3">
    <source>
        <dbReference type="Proteomes" id="UP000887013"/>
    </source>
</evidence>
<keyword evidence="3" id="KW-1185">Reference proteome</keyword>
<proteinExistence type="predicted"/>
<sequence length="122" mass="14206">MKNIKDQKKLVELVKRHKFSSAGHISVDLPQSFIKKHFPVSVLLILIQIKRNMRRDLMTPSKENLLLKKHATNPTQGCWENTSTVFPWSTRPDNWVMKKVSRSSRRSRVTRPAVDVSTQTRL</sequence>
<evidence type="ECO:0000313" key="2">
    <source>
        <dbReference type="EMBL" id="GFU14851.1"/>
    </source>
</evidence>
<feature type="compositionally biased region" description="Basic residues" evidence="1">
    <location>
        <begin position="99"/>
        <end position="109"/>
    </location>
</feature>
<evidence type="ECO:0000256" key="1">
    <source>
        <dbReference type="SAM" id="MobiDB-lite"/>
    </source>
</evidence>
<dbReference type="EMBL" id="BMAW01030057">
    <property type="protein sequence ID" value="GFU14851.1"/>
    <property type="molecule type" value="Genomic_DNA"/>
</dbReference>
<feature type="region of interest" description="Disordered" evidence="1">
    <location>
        <begin position="99"/>
        <end position="122"/>
    </location>
</feature>
<dbReference type="AlphaFoldDB" id="A0A8X6UHC2"/>